<evidence type="ECO:0000256" key="3">
    <source>
        <dbReference type="ARBA" id="ARBA00022729"/>
    </source>
</evidence>
<feature type="domain" description="SusD-like N-terminal" evidence="7">
    <location>
        <begin position="24"/>
        <end position="235"/>
    </location>
</feature>
<dbReference type="PROSITE" id="PS51257">
    <property type="entry name" value="PROKAR_LIPOPROTEIN"/>
    <property type="match status" value="1"/>
</dbReference>
<dbReference type="InterPro" id="IPR012944">
    <property type="entry name" value="SusD_RagB_dom"/>
</dbReference>
<comment type="caution">
    <text evidence="8">The sequence shown here is derived from an EMBL/GenBank/DDBJ whole genome shotgun (WGS) entry which is preliminary data.</text>
</comment>
<dbReference type="InterPro" id="IPR033985">
    <property type="entry name" value="SusD-like_N"/>
</dbReference>
<evidence type="ECO:0000256" key="4">
    <source>
        <dbReference type="ARBA" id="ARBA00023136"/>
    </source>
</evidence>
<dbReference type="Proteomes" id="UP000576082">
    <property type="component" value="Unassembled WGS sequence"/>
</dbReference>
<evidence type="ECO:0000259" key="6">
    <source>
        <dbReference type="Pfam" id="PF07980"/>
    </source>
</evidence>
<dbReference type="SUPFAM" id="SSF48452">
    <property type="entry name" value="TPR-like"/>
    <property type="match status" value="1"/>
</dbReference>
<keyword evidence="4" id="KW-0472">Membrane</keyword>
<keyword evidence="3" id="KW-0732">Signal</keyword>
<sequence>MNNIIKKSIITLFSISLLFSCKSDFLELEPTDAIQDEDVFKNYNNARAALIGAYDQLSSNNFDGLYNPIMADIMGEDVMINSVDNWNWFTEVYQMNLLPTYSYVNSPWWSGYKLIFDCNKIIENVQFIPEATQEEKDELEGQAKALRAYVNLKLVQMYAPAHKRDNMAQSIMIVDRILDVNAEDPGRATLQDAYDFIETDLLQAIELLSDLEVDEIDRGFFSKKGVYALLARTYLDQERWEEARDNALKAHQDVPLMTANEMLQGFLYRNQETIFSIAFTQEDNNIYLSLPSFYWPVAGYSSMRANDKFVEKFSTEDLRIYFFLKEEEIDAERNLILKFGHNGTVGNAERIVIRASEMHLIEAECEAELGNYSKAQDALHLIQARAYPGVPKSKNTGQELIDEILLERRKELFGEGFRWNDIKRRQLPFVREGDHWVKFNFTANDNDYYRLTFPIPQSEIDANQNISEADQNVGY</sequence>
<keyword evidence="5" id="KW-0998">Cell outer membrane</keyword>
<evidence type="ECO:0000256" key="5">
    <source>
        <dbReference type="ARBA" id="ARBA00023237"/>
    </source>
</evidence>
<dbReference type="Pfam" id="PF14322">
    <property type="entry name" value="SusD-like_3"/>
    <property type="match status" value="1"/>
</dbReference>
<comment type="similarity">
    <text evidence="2">Belongs to the SusD family.</text>
</comment>
<gene>
    <name evidence="8" type="ORF">HHU12_03730</name>
</gene>
<dbReference type="InterPro" id="IPR011990">
    <property type="entry name" value="TPR-like_helical_dom_sf"/>
</dbReference>
<protein>
    <submittedName>
        <fullName evidence="8">RagB/SusD family nutrient uptake outer membrane protein</fullName>
    </submittedName>
</protein>
<feature type="domain" description="RagB/SusD" evidence="6">
    <location>
        <begin position="343"/>
        <end position="475"/>
    </location>
</feature>
<evidence type="ECO:0000256" key="2">
    <source>
        <dbReference type="ARBA" id="ARBA00006275"/>
    </source>
</evidence>
<dbReference type="Pfam" id="PF07980">
    <property type="entry name" value="SusD_RagB"/>
    <property type="match status" value="1"/>
</dbReference>
<evidence type="ECO:0000313" key="8">
    <source>
        <dbReference type="EMBL" id="NME67068.1"/>
    </source>
</evidence>
<dbReference type="RefSeq" id="WP_169655134.1">
    <property type="nucleotide sequence ID" value="NZ_JABANE010000007.1"/>
</dbReference>
<dbReference type="AlphaFoldDB" id="A0A7X9RQS3"/>
<keyword evidence="9" id="KW-1185">Reference proteome</keyword>
<dbReference type="CDD" id="cd08977">
    <property type="entry name" value="SusD"/>
    <property type="match status" value="1"/>
</dbReference>
<accession>A0A7X9RQS3</accession>
<proteinExistence type="inferred from homology"/>
<comment type="subcellular location">
    <subcellularLocation>
        <location evidence="1">Cell outer membrane</location>
    </subcellularLocation>
</comment>
<dbReference type="GO" id="GO:0009279">
    <property type="term" value="C:cell outer membrane"/>
    <property type="evidence" value="ECO:0007669"/>
    <property type="project" value="UniProtKB-SubCell"/>
</dbReference>
<evidence type="ECO:0000313" key="9">
    <source>
        <dbReference type="Proteomes" id="UP000576082"/>
    </source>
</evidence>
<dbReference type="Gene3D" id="1.25.40.390">
    <property type="match status" value="1"/>
</dbReference>
<name>A0A7X9RQS3_9BACT</name>
<dbReference type="EMBL" id="JABANE010000007">
    <property type="protein sequence ID" value="NME67068.1"/>
    <property type="molecule type" value="Genomic_DNA"/>
</dbReference>
<organism evidence="8 9">
    <name type="scientific">Flammeovirga aprica JL-4</name>
    <dbReference type="NCBI Taxonomy" id="694437"/>
    <lineage>
        <taxon>Bacteria</taxon>
        <taxon>Pseudomonadati</taxon>
        <taxon>Bacteroidota</taxon>
        <taxon>Cytophagia</taxon>
        <taxon>Cytophagales</taxon>
        <taxon>Flammeovirgaceae</taxon>
        <taxon>Flammeovirga</taxon>
    </lineage>
</organism>
<evidence type="ECO:0000259" key="7">
    <source>
        <dbReference type="Pfam" id="PF14322"/>
    </source>
</evidence>
<reference evidence="8 9" key="1">
    <citation type="submission" date="2020-04" db="EMBL/GenBank/DDBJ databases">
        <title>Flammeovirga sp. SR4, a novel species isolated from seawater.</title>
        <authorList>
            <person name="Wang X."/>
        </authorList>
    </citation>
    <scope>NUCLEOTIDE SEQUENCE [LARGE SCALE GENOMIC DNA]</scope>
    <source>
        <strain evidence="8 9">ATCC 23126</strain>
    </source>
</reference>
<evidence type="ECO:0000256" key="1">
    <source>
        <dbReference type="ARBA" id="ARBA00004442"/>
    </source>
</evidence>